<dbReference type="AlphaFoldDB" id="A0A6C0JM63"/>
<dbReference type="SUPFAM" id="SSF53756">
    <property type="entry name" value="UDP-Glycosyltransferase/glycogen phosphorylase"/>
    <property type="match status" value="1"/>
</dbReference>
<keyword evidence="2" id="KW-0328">Glycosyltransferase</keyword>
<keyword evidence="4" id="KW-1133">Transmembrane helix</keyword>
<dbReference type="InterPro" id="IPR055270">
    <property type="entry name" value="Glyco_tran_10_C"/>
</dbReference>
<dbReference type="PANTHER" id="PTHR11929">
    <property type="entry name" value="ALPHA- 1,3 -FUCOSYLTRANSFERASE"/>
    <property type="match status" value="1"/>
</dbReference>
<evidence type="ECO:0000313" key="6">
    <source>
        <dbReference type="EMBL" id="QHU04928.1"/>
    </source>
</evidence>
<proteinExistence type="inferred from homology"/>
<name>A0A6C0JM63_9ZZZZ</name>
<comment type="similarity">
    <text evidence="1">Belongs to the glycosyltransferase 10 family.</text>
</comment>
<dbReference type="InterPro" id="IPR038577">
    <property type="entry name" value="GT10-like_C_sf"/>
</dbReference>
<accession>A0A6C0JM63</accession>
<keyword evidence="3" id="KW-0808">Transferase</keyword>
<feature type="transmembrane region" description="Helical" evidence="4">
    <location>
        <begin position="6"/>
        <end position="25"/>
    </location>
</feature>
<evidence type="ECO:0000259" key="5">
    <source>
        <dbReference type="Pfam" id="PF00852"/>
    </source>
</evidence>
<dbReference type="EMBL" id="MN740405">
    <property type="protein sequence ID" value="QHU04928.1"/>
    <property type="molecule type" value="Genomic_DNA"/>
</dbReference>
<dbReference type="GO" id="GO:0008417">
    <property type="term" value="F:fucosyltransferase activity"/>
    <property type="evidence" value="ECO:0007669"/>
    <property type="project" value="InterPro"/>
</dbReference>
<evidence type="ECO:0000256" key="4">
    <source>
        <dbReference type="SAM" id="Phobius"/>
    </source>
</evidence>
<keyword evidence="4" id="KW-0812">Transmembrane</keyword>
<evidence type="ECO:0000256" key="1">
    <source>
        <dbReference type="ARBA" id="ARBA00008919"/>
    </source>
</evidence>
<protein>
    <recommendedName>
        <fullName evidence="5">Fucosyltransferase C-terminal domain-containing protein</fullName>
    </recommendedName>
</protein>
<dbReference type="PANTHER" id="PTHR11929:SF194">
    <property type="entry name" value="ALPHA-(1,3)-FUCOSYLTRANSFERASE 10"/>
    <property type="match status" value="1"/>
</dbReference>
<dbReference type="Pfam" id="PF00852">
    <property type="entry name" value="Glyco_transf_10"/>
    <property type="match status" value="1"/>
</dbReference>
<reference evidence="6" key="1">
    <citation type="journal article" date="2020" name="Nature">
        <title>Giant virus diversity and host interactions through global metagenomics.</title>
        <authorList>
            <person name="Schulz F."/>
            <person name="Roux S."/>
            <person name="Paez-Espino D."/>
            <person name="Jungbluth S."/>
            <person name="Walsh D.A."/>
            <person name="Denef V.J."/>
            <person name="McMahon K.D."/>
            <person name="Konstantinidis K.T."/>
            <person name="Eloe-Fadrosh E.A."/>
            <person name="Kyrpides N.C."/>
            <person name="Woyke T."/>
        </authorList>
    </citation>
    <scope>NUCLEOTIDE SEQUENCE</scope>
    <source>
        <strain evidence="6">GVMAG-M-3300027708-5</strain>
    </source>
</reference>
<organism evidence="6">
    <name type="scientific">viral metagenome</name>
    <dbReference type="NCBI Taxonomy" id="1070528"/>
    <lineage>
        <taxon>unclassified sequences</taxon>
        <taxon>metagenomes</taxon>
        <taxon>organismal metagenomes</taxon>
    </lineage>
</organism>
<evidence type="ECO:0000256" key="2">
    <source>
        <dbReference type="ARBA" id="ARBA00022676"/>
    </source>
</evidence>
<keyword evidence="4" id="KW-0472">Membrane</keyword>
<dbReference type="GO" id="GO:0016020">
    <property type="term" value="C:membrane"/>
    <property type="evidence" value="ECO:0007669"/>
    <property type="project" value="InterPro"/>
</dbReference>
<dbReference type="InterPro" id="IPR001503">
    <property type="entry name" value="Glyco_trans_10"/>
</dbReference>
<feature type="domain" description="Fucosyltransferase C-terminal" evidence="5">
    <location>
        <begin position="144"/>
        <end position="284"/>
    </location>
</feature>
<dbReference type="Gene3D" id="3.40.50.11660">
    <property type="entry name" value="Glycosyl transferase family 10, C-terminal domain"/>
    <property type="match status" value="1"/>
</dbReference>
<evidence type="ECO:0000256" key="3">
    <source>
        <dbReference type="ARBA" id="ARBA00022679"/>
    </source>
</evidence>
<sequence>MKRSNFILVVLLLLILSFLLIIFYLELKKTEHFSNKVELRNWWYDKDEKSEAIFGKLFEDVKFDSIKIYSVFGEPDFQKQKEENCLYVQYSGESSFKDPALFDINFIPGDKNKNTILFPHAYQHILYNELDINKLLTRRTLDKNKKNKFCLFSVSNGSCNQRNEMFTELSKYKKVDSCGSFMNNIDKQCPDNHNSSAYFDFISDYKFMICFENKSIPNYLTEKLINAYYSGAIPIYWGCPEVENYVNMDAILYLPPNYTPNQLNELISKIKQLDNDEASYKMMYERAFFKDGKLPDEFNLEKIKQKVSNLLELS</sequence>